<dbReference type="EMBL" id="JASCZI010274717">
    <property type="protein sequence ID" value="MED6226165.1"/>
    <property type="molecule type" value="Genomic_DNA"/>
</dbReference>
<evidence type="ECO:0000313" key="9">
    <source>
        <dbReference type="Proteomes" id="UP001341840"/>
    </source>
</evidence>
<dbReference type="SUPFAM" id="SSF47459">
    <property type="entry name" value="HLH, helix-loop-helix DNA-binding domain"/>
    <property type="match status" value="1"/>
</dbReference>
<evidence type="ECO:0000256" key="2">
    <source>
        <dbReference type="ARBA" id="ARBA00023015"/>
    </source>
</evidence>
<proteinExistence type="predicted"/>
<feature type="region of interest" description="Disordered" evidence="6">
    <location>
        <begin position="110"/>
        <end position="132"/>
    </location>
</feature>
<feature type="compositionally biased region" description="Polar residues" evidence="6">
    <location>
        <begin position="60"/>
        <end position="75"/>
    </location>
</feature>
<evidence type="ECO:0000259" key="7">
    <source>
        <dbReference type="PROSITE" id="PS50888"/>
    </source>
</evidence>
<organism evidence="8 9">
    <name type="scientific">Stylosanthes scabra</name>
    <dbReference type="NCBI Taxonomy" id="79078"/>
    <lineage>
        <taxon>Eukaryota</taxon>
        <taxon>Viridiplantae</taxon>
        <taxon>Streptophyta</taxon>
        <taxon>Embryophyta</taxon>
        <taxon>Tracheophyta</taxon>
        <taxon>Spermatophyta</taxon>
        <taxon>Magnoliopsida</taxon>
        <taxon>eudicotyledons</taxon>
        <taxon>Gunneridae</taxon>
        <taxon>Pentapetalae</taxon>
        <taxon>rosids</taxon>
        <taxon>fabids</taxon>
        <taxon>Fabales</taxon>
        <taxon>Fabaceae</taxon>
        <taxon>Papilionoideae</taxon>
        <taxon>50 kb inversion clade</taxon>
        <taxon>dalbergioids sensu lato</taxon>
        <taxon>Dalbergieae</taxon>
        <taxon>Pterocarpus clade</taxon>
        <taxon>Stylosanthes</taxon>
    </lineage>
</organism>
<dbReference type="PANTHER" id="PTHR11969">
    <property type="entry name" value="MAX DIMERIZATION, MAD"/>
    <property type="match status" value="1"/>
</dbReference>
<dbReference type="Proteomes" id="UP001341840">
    <property type="component" value="Unassembled WGS sequence"/>
</dbReference>
<comment type="subcellular location">
    <subcellularLocation>
        <location evidence="1">Nucleus</location>
    </subcellularLocation>
</comment>
<dbReference type="PANTHER" id="PTHR11969:SF82">
    <property type="entry name" value="TRANSCRIPTION FACTOR BHLH96"/>
    <property type="match status" value="1"/>
</dbReference>
<comment type="caution">
    <text evidence="8">The sequence shown here is derived from an EMBL/GenBank/DDBJ whole genome shotgun (WGS) entry which is preliminary data.</text>
</comment>
<evidence type="ECO:0000256" key="6">
    <source>
        <dbReference type="SAM" id="MobiDB-lite"/>
    </source>
</evidence>
<dbReference type="SMART" id="SM00353">
    <property type="entry name" value="HLH"/>
    <property type="match status" value="1"/>
</dbReference>
<feature type="region of interest" description="Disordered" evidence="6">
    <location>
        <begin position="47"/>
        <end position="75"/>
    </location>
</feature>
<evidence type="ECO:0000256" key="1">
    <source>
        <dbReference type="ARBA" id="ARBA00004123"/>
    </source>
</evidence>
<keyword evidence="3" id="KW-0238">DNA-binding</keyword>
<keyword evidence="9" id="KW-1185">Reference proteome</keyword>
<dbReference type="InterPro" id="IPR011598">
    <property type="entry name" value="bHLH_dom"/>
</dbReference>
<dbReference type="Pfam" id="PF00010">
    <property type="entry name" value="HLH"/>
    <property type="match status" value="1"/>
</dbReference>
<dbReference type="InterPro" id="IPR036638">
    <property type="entry name" value="HLH_DNA-bd_sf"/>
</dbReference>
<evidence type="ECO:0000256" key="3">
    <source>
        <dbReference type="ARBA" id="ARBA00023125"/>
    </source>
</evidence>
<keyword evidence="2" id="KW-0805">Transcription regulation</keyword>
<evidence type="ECO:0000313" key="8">
    <source>
        <dbReference type="EMBL" id="MED6226165.1"/>
    </source>
</evidence>
<feature type="compositionally biased region" description="Basic residues" evidence="6">
    <location>
        <begin position="119"/>
        <end position="129"/>
    </location>
</feature>
<reference evidence="8 9" key="1">
    <citation type="journal article" date="2023" name="Plants (Basel)">
        <title>Bridging the Gap: Combining Genomics and Transcriptomics Approaches to Understand Stylosanthes scabra, an Orphan Legume from the Brazilian Caatinga.</title>
        <authorList>
            <person name="Ferreira-Neto J.R.C."/>
            <person name="da Silva M.D."/>
            <person name="Binneck E."/>
            <person name="de Melo N.F."/>
            <person name="da Silva R.H."/>
            <person name="de Melo A.L.T.M."/>
            <person name="Pandolfi V."/>
            <person name="Bustamante F.O."/>
            <person name="Brasileiro-Vidal A.C."/>
            <person name="Benko-Iseppon A.M."/>
        </authorList>
    </citation>
    <scope>NUCLEOTIDE SEQUENCE [LARGE SCALE GENOMIC DNA]</scope>
    <source>
        <tissue evidence="8">Leaves</tissue>
    </source>
</reference>
<keyword evidence="4" id="KW-0804">Transcription</keyword>
<dbReference type="CDD" id="cd11448">
    <property type="entry name" value="bHLH_AtFAMA_like"/>
    <property type="match status" value="1"/>
</dbReference>
<evidence type="ECO:0000256" key="4">
    <source>
        <dbReference type="ARBA" id="ARBA00023163"/>
    </source>
</evidence>
<gene>
    <name evidence="8" type="ORF">PIB30_100756</name>
</gene>
<dbReference type="Gene3D" id="4.10.280.10">
    <property type="entry name" value="Helix-loop-helix DNA-binding domain"/>
    <property type="match status" value="1"/>
</dbReference>
<name>A0ABU6ZWD3_9FABA</name>
<dbReference type="PROSITE" id="PS50888">
    <property type="entry name" value="BHLH"/>
    <property type="match status" value="1"/>
</dbReference>
<accession>A0ABU6ZWD3</accession>
<keyword evidence="5" id="KW-0539">Nucleus</keyword>
<evidence type="ECO:0000256" key="5">
    <source>
        <dbReference type="ARBA" id="ARBA00023242"/>
    </source>
</evidence>
<protein>
    <recommendedName>
        <fullName evidence="7">BHLH domain-containing protein</fullName>
    </recommendedName>
</protein>
<feature type="domain" description="BHLH" evidence="7">
    <location>
        <begin position="137"/>
        <end position="188"/>
    </location>
</feature>
<sequence length="348" mass="38763">MTLQAVVFPQDPLSYACNKDNYLYSIDASGGSWNNPEEFYGFQEQPPQEAVNNNNNNNNVTDSMDQWDSYNSNSSPEPCITTVDHDQSSLLLGANNSPLLPPVEAAASSNTVAAAATTGRRKRRRTRSVKNKEEIENQRMTHIAVERNRRKQMNEYLAVLRSLMPPSYVQRGDQASIIGGAINFVKELEQLLQCMNGQKKRKQEHHNNTVPFAEFFMFPQYSTHATRNCHNNSTLYPPPCGEAVTEKISSQSAAVDIEVSLVDRHANMKILSKKQHGLLVKMVIGLQNLGFTILHLNVTTASDMVLTSVSVKVEEGSQLNTVDEIAASVNELLHTIHEEVPLCADHQL</sequence>